<keyword evidence="1" id="KW-0812">Transmembrane</keyword>
<proteinExistence type="predicted"/>
<dbReference type="EMBL" id="CP000618">
    <property type="protein sequence ID" value="ABO60130.1"/>
    <property type="molecule type" value="Genomic_DNA"/>
</dbReference>
<dbReference type="AlphaFoldDB" id="A4JV27"/>
<keyword evidence="2" id="KW-0614">Plasmid</keyword>
<organism evidence="2 3">
    <name type="scientific">Burkholderia vietnamiensis (strain G4 / LMG 22486)</name>
    <name type="common">Burkholderia cepacia (strain R1808)</name>
    <dbReference type="NCBI Taxonomy" id="269482"/>
    <lineage>
        <taxon>Bacteria</taxon>
        <taxon>Pseudomonadati</taxon>
        <taxon>Pseudomonadota</taxon>
        <taxon>Betaproteobacteria</taxon>
        <taxon>Burkholderiales</taxon>
        <taxon>Burkholderiaceae</taxon>
        <taxon>Burkholderia</taxon>
        <taxon>Burkholderia cepacia complex</taxon>
    </lineage>
</organism>
<name>A4JV27_BURVG</name>
<gene>
    <name evidence="2" type="ordered locus">Bcep1808_7251</name>
</gene>
<evidence type="ECO:0000313" key="3">
    <source>
        <dbReference type="Proteomes" id="UP000002287"/>
    </source>
</evidence>
<protein>
    <submittedName>
        <fullName evidence="2">Uncharacterized protein</fullName>
    </submittedName>
</protein>
<geneLocation type="plasmid" evidence="2 3">
    <name>pBVIE02</name>
</geneLocation>
<reference evidence="2 3" key="1">
    <citation type="submission" date="2007-03" db="EMBL/GenBank/DDBJ databases">
        <title>Complete sequence of plasmid pBVIE02 of Burkholderia vietnamiensis G4.</title>
        <authorList>
            <consortium name="US DOE Joint Genome Institute"/>
            <person name="Copeland A."/>
            <person name="Lucas S."/>
            <person name="Lapidus A."/>
            <person name="Barry K."/>
            <person name="Detter J.C."/>
            <person name="Glavina del Rio T."/>
            <person name="Hammon N."/>
            <person name="Israni S."/>
            <person name="Dalin E."/>
            <person name="Tice H."/>
            <person name="Pitluck S."/>
            <person name="Chain P."/>
            <person name="Malfatti S."/>
            <person name="Shin M."/>
            <person name="Vergez L."/>
            <person name="Schmutz J."/>
            <person name="Larimer F."/>
            <person name="Land M."/>
            <person name="Hauser L."/>
            <person name="Kyrpides N."/>
            <person name="Tiedje J."/>
            <person name="Richardson P."/>
        </authorList>
    </citation>
    <scope>NUCLEOTIDE SEQUENCE [LARGE SCALE GENOMIC DNA]</scope>
    <source>
        <strain evidence="3">G4 / LMG 22486</strain>
        <plasmid evidence="2 3">pBVIE02</plasmid>
    </source>
</reference>
<evidence type="ECO:0000313" key="2">
    <source>
        <dbReference type="EMBL" id="ABO60130.1"/>
    </source>
</evidence>
<dbReference type="KEGG" id="bvi:Bcep1808_7251"/>
<dbReference type="Proteomes" id="UP000002287">
    <property type="component" value="Plasmid pBVIE02"/>
</dbReference>
<keyword evidence="1" id="KW-0472">Membrane</keyword>
<accession>A4JV27</accession>
<evidence type="ECO:0000256" key="1">
    <source>
        <dbReference type="SAM" id="Phobius"/>
    </source>
</evidence>
<dbReference type="HOGENOM" id="CLU_1966469_0_0_4"/>
<sequence length="127" mass="13676">MKALLRLATVVLAIFGVFRLGFALQRIDHANVVADGATCASIRGGTSGRSCLIEASLAGRLDGSWTVEPSGHPDLTYVARDVAYSYTRNDWRLAWGATYWLPALFLLVAVMGAAVPVAKHVRGTRCQ</sequence>
<keyword evidence="1" id="KW-1133">Transmembrane helix</keyword>
<feature type="transmembrane region" description="Helical" evidence="1">
    <location>
        <begin position="99"/>
        <end position="118"/>
    </location>
</feature>